<dbReference type="Gene3D" id="3.40.50.1580">
    <property type="entry name" value="Nucleoside phosphorylase domain"/>
    <property type="match status" value="1"/>
</dbReference>
<dbReference type="GO" id="GO:0009164">
    <property type="term" value="P:nucleoside catabolic process"/>
    <property type="evidence" value="ECO:0007669"/>
    <property type="project" value="InterPro"/>
</dbReference>
<evidence type="ECO:0000256" key="3">
    <source>
        <dbReference type="ARBA" id="ARBA00022605"/>
    </source>
</evidence>
<dbReference type="EC" id="3.2.2.9" evidence="2"/>
<organism evidence="7 8">
    <name type="scientific">Erysipelothrix piscisicarius</name>
    <dbReference type="NCBI Taxonomy" id="2485784"/>
    <lineage>
        <taxon>Bacteria</taxon>
        <taxon>Bacillati</taxon>
        <taxon>Bacillota</taxon>
        <taxon>Erysipelotrichia</taxon>
        <taxon>Erysipelotrichales</taxon>
        <taxon>Erysipelotrichaceae</taxon>
        <taxon>Erysipelothrix</taxon>
    </lineage>
</organism>
<dbReference type="InterPro" id="IPR035994">
    <property type="entry name" value="Nucleoside_phosphorylase_sf"/>
</dbReference>
<dbReference type="EMBL" id="CP034234">
    <property type="protein sequence ID" value="AZK44278.1"/>
    <property type="molecule type" value="Genomic_DNA"/>
</dbReference>
<gene>
    <name evidence="7" type="ORF">EEI45_05530</name>
</gene>
<evidence type="ECO:0000256" key="2">
    <source>
        <dbReference type="ARBA" id="ARBA00011974"/>
    </source>
</evidence>
<feature type="domain" description="Nucleoside phosphorylase" evidence="6">
    <location>
        <begin position="2"/>
        <end position="222"/>
    </location>
</feature>
<sequence length="225" mass="24411">MILIIGAMQEEVQALTSLMSGVTSSNVAGIDVYMGVLSRQEVVVAQSGVGKVNAAYTASCLIGIYNPHLVLNIGSAGGLKADQKHGDMVVATHLQYHDLDIGPGTDTDPRFIFKTDSNLFQIAKETLESMGKRFHVGLIVSGDQFVTKSSQAFLNIQKHFSDAICVEMEATAIAHVCYRSQTPFIVLRGLSDVTHDPENDLDFEQHLPLASKVSAMLCQQFILNL</sequence>
<evidence type="ECO:0000313" key="8">
    <source>
        <dbReference type="Proteomes" id="UP000278804"/>
    </source>
</evidence>
<dbReference type="GO" id="GO:0019509">
    <property type="term" value="P:L-methionine salvage from methylthioadenosine"/>
    <property type="evidence" value="ECO:0007669"/>
    <property type="project" value="UniProtKB-UniPathway"/>
</dbReference>
<evidence type="ECO:0000313" key="7">
    <source>
        <dbReference type="EMBL" id="AZK44278.1"/>
    </source>
</evidence>
<dbReference type="Proteomes" id="UP000278804">
    <property type="component" value="Chromosome"/>
</dbReference>
<dbReference type="GO" id="GO:0008782">
    <property type="term" value="F:adenosylhomocysteine nucleosidase activity"/>
    <property type="evidence" value="ECO:0007669"/>
    <property type="project" value="UniProtKB-EC"/>
</dbReference>
<dbReference type="GO" id="GO:0019284">
    <property type="term" value="P:L-methionine salvage from S-adenosylmethionine"/>
    <property type="evidence" value="ECO:0007669"/>
    <property type="project" value="TreeGrafter"/>
</dbReference>
<keyword evidence="5" id="KW-0486">Methionine biosynthesis</keyword>
<dbReference type="CDD" id="cd09008">
    <property type="entry name" value="MTAN"/>
    <property type="match status" value="1"/>
</dbReference>
<evidence type="ECO:0000259" key="6">
    <source>
        <dbReference type="Pfam" id="PF01048"/>
    </source>
</evidence>
<dbReference type="NCBIfam" id="NF004079">
    <property type="entry name" value="PRK05584.1"/>
    <property type="match status" value="1"/>
</dbReference>
<dbReference type="PANTHER" id="PTHR46832">
    <property type="entry name" value="5'-METHYLTHIOADENOSINE/S-ADENOSYLHOMOCYSTEINE NUCLEOSIDASE"/>
    <property type="match status" value="1"/>
</dbReference>
<proteinExistence type="predicted"/>
<evidence type="ECO:0000256" key="1">
    <source>
        <dbReference type="ARBA" id="ARBA00004945"/>
    </source>
</evidence>
<dbReference type="GO" id="GO:0005829">
    <property type="term" value="C:cytosol"/>
    <property type="evidence" value="ECO:0007669"/>
    <property type="project" value="TreeGrafter"/>
</dbReference>
<dbReference type="NCBIfam" id="TIGR01704">
    <property type="entry name" value="MTA_SAH-Nsdase"/>
    <property type="match status" value="1"/>
</dbReference>
<keyword evidence="7" id="KW-0326">Glycosidase</keyword>
<dbReference type="Pfam" id="PF01048">
    <property type="entry name" value="PNP_UDP_1"/>
    <property type="match status" value="1"/>
</dbReference>
<dbReference type="AlphaFoldDB" id="A0A3S8RMX0"/>
<keyword evidence="3" id="KW-0028">Amino-acid biosynthesis</keyword>
<name>A0A3S8RMX0_9FIRM</name>
<evidence type="ECO:0000256" key="5">
    <source>
        <dbReference type="ARBA" id="ARBA00023167"/>
    </source>
</evidence>
<comment type="pathway">
    <text evidence="1">Amino-acid biosynthesis; L-methionine biosynthesis via salvage pathway; S-methyl-5-thio-alpha-D-ribose 1-phosphate from S-methyl-5'-thioadenosine (hydrolase route): step 1/2.</text>
</comment>
<dbReference type="InterPro" id="IPR000845">
    <property type="entry name" value="Nucleoside_phosphorylase_d"/>
</dbReference>
<dbReference type="KEGG" id="eri:EEI45_05530"/>
<keyword evidence="4 7" id="KW-0378">Hydrolase</keyword>
<keyword evidence="8" id="KW-1185">Reference proteome</keyword>
<dbReference type="UniPathway" id="UPA00904">
    <property type="reaction ID" value="UER00871"/>
</dbReference>
<protein>
    <recommendedName>
        <fullName evidence="2">adenosylhomocysteine nucleosidase</fullName>
        <ecNumber evidence="2">3.2.2.9</ecNumber>
    </recommendedName>
</protein>
<dbReference type="RefSeq" id="WP_125164456.1">
    <property type="nucleotide sequence ID" value="NZ_CP034234.1"/>
</dbReference>
<evidence type="ECO:0000256" key="4">
    <source>
        <dbReference type="ARBA" id="ARBA00022801"/>
    </source>
</evidence>
<dbReference type="PANTHER" id="PTHR46832:SF1">
    <property type="entry name" value="5'-METHYLTHIOADENOSINE_S-ADENOSYLHOMOCYSTEINE NUCLEOSIDASE"/>
    <property type="match status" value="1"/>
</dbReference>
<dbReference type="InterPro" id="IPR010049">
    <property type="entry name" value="MTA_SAH_Nsdase"/>
</dbReference>
<reference evidence="7 8" key="1">
    <citation type="journal article" date="2020" name="Int. J. Syst. Evol. Microbiol.">
        <title>Description of Erysipelothrix piscisicarius sp. nov., an emergent fish pathogen, and assessment of virulence using a tiger barb (Puntigrus tetrazona) infection model.</title>
        <authorList>
            <person name="Pomaranski E.K."/>
            <person name="Griffin M.J."/>
            <person name="Camus A.C."/>
            <person name="Armwood A.R."/>
            <person name="Shelley J."/>
            <person name="Waldbieser G.C."/>
            <person name="LaFrentz B.R."/>
            <person name="Garcia J.C."/>
            <person name="Yanong R."/>
            <person name="Soto E."/>
        </authorList>
    </citation>
    <scope>NUCLEOTIDE SEQUENCE [LARGE SCALE GENOMIC DNA]</scope>
    <source>
        <strain evidence="7 8">15TAL0474</strain>
    </source>
</reference>
<dbReference type="GO" id="GO:0008930">
    <property type="term" value="F:methylthioadenosine nucleosidase activity"/>
    <property type="evidence" value="ECO:0007669"/>
    <property type="project" value="InterPro"/>
</dbReference>
<accession>A0A3S8RMX0</accession>
<dbReference type="SUPFAM" id="SSF53167">
    <property type="entry name" value="Purine and uridine phosphorylases"/>
    <property type="match status" value="1"/>
</dbReference>